<comment type="caution">
    <text evidence="3">The sequence shown here is derived from an EMBL/GenBank/DDBJ whole genome shotgun (WGS) entry which is preliminary data.</text>
</comment>
<protein>
    <recommendedName>
        <fullName evidence="2">DUF6729 domain-containing protein</fullName>
    </recommendedName>
</protein>
<dbReference type="PANTHER" id="PTHR24401:SF29">
    <property type="entry name" value="SI:CH211-243P7.3-RELATED"/>
    <property type="match status" value="1"/>
</dbReference>
<reference evidence="3 4" key="1">
    <citation type="submission" date="2021-06" db="EMBL/GenBank/DDBJ databases">
        <authorList>
            <person name="Palmer J.M."/>
        </authorList>
    </citation>
    <scope>NUCLEOTIDE SEQUENCE [LARGE SCALE GENOMIC DNA]</scope>
    <source>
        <strain evidence="3 4">GA_2019</strain>
        <tissue evidence="3">Muscle</tissue>
    </source>
</reference>
<dbReference type="InterPro" id="IPR046616">
    <property type="entry name" value="DUF6729"/>
</dbReference>
<dbReference type="EMBL" id="JAHRIO010051806">
    <property type="protein sequence ID" value="MEQ2175646.1"/>
    <property type="molecule type" value="Genomic_DNA"/>
</dbReference>
<organism evidence="3 4">
    <name type="scientific">Goodea atripinnis</name>
    <dbReference type="NCBI Taxonomy" id="208336"/>
    <lineage>
        <taxon>Eukaryota</taxon>
        <taxon>Metazoa</taxon>
        <taxon>Chordata</taxon>
        <taxon>Craniata</taxon>
        <taxon>Vertebrata</taxon>
        <taxon>Euteleostomi</taxon>
        <taxon>Actinopterygii</taxon>
        <taxon>Neopterygii</taxon>
        <taxon>Teleostei</taxon>
        <taxon>Neoteleostei</taxon>
        <taxon>Acanthomorphata</taxon>
        <taxon>Ovalentaria</taxon>
        <taxon>Atherinomorphae</taxon>
        <taxon>Cyprinodontiformes</taxon>
        <taxon>Goodeidae</taxon>
        <taxon>Goodea</taxon>
    </lineage>
</organism>
<name>A0ABV0NXF8_9TELE</name>
<proteinExistence type="predicted"/>
<feature type="non-terminal residue" evidence="3">
    <location>
        <position position="1"/>
    </location>
</feature>
<gene>
    <name evidence="3" type="ORF">GOODEAATRI_020021</name>
</gene>
<sequence length="303" mass="33669">SGAQACPASATSSTTSLPPRDAGVSVQLGDPTDEELLEATAGQGDSTRDAPEPATVADAHALFRQDPPPPADGAEMLTESWRAALSPDQQEWIGRTLFGRDRMGRPRLTDDLNLWWIWRLQLTCPQPSCTGSMTKAGLYRTIRRVLDIDGWYLMATEYLECRRCKKKVGGWSQGIVGQLPPTYSCLFPAVLTYKLSCDQKVVAQLRSRTLGNSATRLYNTLREHHTESWMRRSIHYLGVCEQFLSSCSVSKRSAPPPPMPPVPSPVWLLTVYGYDVVTRLEEYKARITSTFGSILKMDSTKKV</sequence>
<dbReference type="Pfam" id="PF20499">
    <property type="entry name" value="DUF6729"/>
    <property type="match status" value="1"/>
</dbReference>
<evidence type="ECO:0000313" key="3">
    <source>
        <dbReference type="EMBL" id="MEQ2175646.1"/>
    </source>
</evidence>
<accession>A0ABV0NXF8</accession>
<dbReference type="Proteomes" id="UP001476798">
    <property type="component" value="Unassembled WGS sequence"/>
</dbReference>
<feature type="region of interest" description="Disordered" evidence="1">
    <location>
        <begin position="1"/>
        <end position="54"/>
    </location>
</feature>
<evidence type="ECO:0000259" key="2">
    <source>
        <dbReference type="Pfam" id="PF20499"/>
    </source>
</evidence>
<dbReference type="PANTHER" id="PTHR24401">
    <property type="entry name" value="SI:CH211-243P7.3-RELATED"/>
    <property type="match status" value="1"/>
</dbReference>
<keyword evidence="4" id="KW-1185">Reference proteome</keyword>
<feature type="domain" description="DUF6729" evidence="2">
    <location>
        <begin position="117"/>
        <end position="276"/>
    </location>
</feature>
<evidence type="ECO:0000256" key="1">
    <source>
        <dbReference type="SAM" id="MobiDB-lite"/>
    </source>
</evidence>
<evidence type="ECO:0000313" key="4">
    <source>
        <dbReference type="Proteomes" id="UP001476798"/>
    </source>
</evidence>